<dbReference type="SUPFAM" id="SSF52540">
    <property type="entry name" value="P-loop containing nucleoside triphosphate hydrolases"/>
    <property type="match status" value="1"/>
</dbReference>
<dbReference type="InterPro" id="IPR014018">
    <property type="entry name" value="SecA_motor_DEAD"/>
</dbReference>
<sequence>DYPDVIYKTKRAKIKAVINKIKECNEKGQPVLVGTTSIVQSEEISGFLKRQGIEHKVLNAKYHEMEAEIIKDAGQKGAVT</sequence>
<accession>A0ABS2EQX1</accession>
<evidence type="ECO:0000256" key="8">
    <source>
        <dbReference type="ARBA" id="ARBA00023136"/>
    </source>
</evidence>
<keyword evidence="2" id="KW-1003">Cell membrane</keyword>
<dbReference type="InterPro" id="IPR044722">
    <property type="entry name" value="SecA_SF2_C"/>
</dbReference>
<reference evidence="10 11" key="1">
    <citation type="journal article" date="2021" name="Sci. Rep.">
        <title>The distribution of antibiotic resistance genes in chicken gut microbiota commensals.</title>
        <authorList>
            <person name="Juricova H."/>
            <person name="Matiasovicova J."/>
            <person name="Kubasova T."/>
            <person name="Cejkova D."/>
            <person name="Rychlik I."/>
        </authorList>
    </citation>
    <scope>NUCLEOTIDE SEQUENCE [LARGE SCALE GENOMIC DNA]</scope>
    <source>
        <strain evidence="10 11">An810</strain>
    </source>
</reference>
<feature type="non-terminal residue" evidence="10">
    <location>
        <position position="1"/>
    </location>
</feature>
<protein>
    <recommendedName>
        <fullName evidence="9">SecA family profile domain-containing protein</fullName>
    </recommendedName>
</protein>
<keyword evidence="4" id="KW-0067">ATP-binding</keyword>
<keyword evidence="11" id="KW-1185">Reference proteome</keyword>
<evidence type="ECO:0000256" key="3">
    <source>
        <dbReference type="ARBA" id="ARBA00022741"/>
    </source>
</evidence>
<feature type="domain" description="SecA family profile" evidence="9">
    <location>
        <begin position="1"/>
        <end position="80"/>
    </location>
</feature>
<evidence type="ECO:0000313" key="10">
    <source>
        <dbReference type="EMBL" id="MBM6754913.1"/>
    </source>
</evidence>
<dbReference type="PROSITE" id="PS51196">
    <property type="entry name" value="SECA_MOTOR_DEAD"/>
    <property type="match status" value="1"/>
</dbReference>
<dbReference type="Proteomes" id="UP000776629">
    <property type="component" value="Unassembled WGS sequence"/>
</dbReference>
<keyword evidence="3" id="KW-0547">Nucleotide-binding</keyword>
<keyword evidence="1" id="KW-0813">Transport</keyword>
<feature type="non-terminal residue" evidence="10">
    <location>
        <position position="80"/>
    </location>
</feature>
<evidence type="ECO:0000256" key="1">
    <source>
        <dbReference type="ARBA" id="ARBA00022448"/>
    </source>
</evidence>
<keyword evidence="7" id="KW-0811">Translocation</keyword>
<evidence type="ECO:0000256" key="7">
    <source>
        <dbReference type="ARBA" id="ARBA00023010"/>
    </source>
</evidence>
<dbReference type="PANTHER" id="PTHR30612:SF0">
    <property type="entry name" value="CHLOROPLAST PROTEIN-TRANSPORTING ATPASE"/>
    <property type="match status" value="1"/>
</dbReference>
<organism evidence="10 11">
    <name type="scientific">Limosilactobacillus alvi</name>
    <dbReference type="NCBI Taxonomy" id="990412"/>
    <lineage>
        <taxon>Bacteria</taxon>
        <taxon>Bacillati</taxon>
        <taxon>Bacillota</taxon>
        <taxon>Bacilli</taxon>
        <taxon>Lactobacillales</taxon>
        <taxon>Lactobacillaceae</taxon>
        <taxon>Limosilactobacillus</taxon>
    </lineage>
</organism>
<dbReference type="Pfam" id="PF21090">
    <property type="entry name" value="P-loop_SecA"/>
    <property type="match status" value="1"/>
</dbReference>
<evidence type="ECO:0000256" key="2">
    <source>
        <dbReference type="ARBA" id="ARBA00022475"/>
    </source>
</evidence>
<evidence type="ECO:0000259" key="9">
    <source>
        <dbReference type="PROSITE" id="PS51196"/>
    </source>
</evidence>
<evidence type="ECO:0000256" key="4">
    <source>
        <dbReference type="ARBA" id="ARBA00022840"/>
    </source>
</evidence>
<keyword evidence="5" id="KW-0653">Protein transport</keyword>
<evidence type="ECO:0000256" key="5">
    <source>
        <dbReference type="ARBA" id="ARBA00022927"/>
    </source>
</evidence>
<dbReference type="Gene3D" id="3.40.50.300">
    <property type="entry name" value="P-loop containing nucleotide triphosphate hydrolases"/>
    <property type="match status" value="1"/>
</dbReference>
<gene>
    <name evidence="10" type="ORF">H5993_09340</name>
</gene>
<keyword evidence="8" id="KW-0472">Membrane</keyword>
<comment type="caution">
    <text evidence="10">The sequence shown here is derived from an EMBL/GenBank/DDBJ whole genome shotgun (WGS) entry which is preliminary data.</text>
</comment>
<evidence type="ECO:0000313" key="11">
    <source>
        <dbReference type="Proteomes" id="UP000776629"/>
    </source>
</evidence>
<proteinExistence type="predicted"/>
<dbReference type="PANTHER" id="PTHR30612">
    <property type="entry name" value="SECA INNER MEMBRANE COMPONENT OF SEC PROTEIN SECRETION SYSTEM"/>
    <property type="match status" value="1"/>
</dbReference>
<dbReference type="InterPro" id="IPR027417">
    <property type="entry name" value="P-loop_NTPase"/>
</dbReference>
<name>A0ABS2EQX1_9LACO</name>
<dbReference type="EMBL" id="JACJJQ010000128">
    <property type="protein sequence ID" value="MBM6754913.1"/>
    <property type="molecule type" value="Genomic_DNA"/>
</dbReference>
<evidence type="ECO:0000256" key="6">
    <source>
        <dbReference type="ARBA" id="ARBA00022967"/>
    </source>
</evidence>
<dbReference type="InterPro" id="IPR000185">
    <property type="entry name" value="SecA"/>
</dbReference>
<keyword evidence="6" id="KW-1278">Translocase</keyword>